<comment type="caution">
    <text evidence="2">The sequence shown here is derived from an EMBL/GenBank/DDBJ whole genome shotgun (WGS) entry which is preliminary data.</text>
</comment>
<dbReference type="RefSeq" id="WP_195749613.1">
    <property type="nucleotide sequence ID" value="NZ_JADOFP010000004.1"/>
</dbReference>
<evidence type="ECO:0000256" key="1">
    <source>
        <dbReference type="SAM" id="MobiDB-lite"/>
    </source>
</evidence>
<dbReference type="AlphaFoldDB" id="A0AB73HFQ6"/>
<dbReference type="EMBL" id="JADOFP010000004">
    <property type="protein sequence ID" value="MBF7114935.1"/>
    <property type="molecule type" value="Genomic_DNA"/>
</dbReference>
<evidence type="ECO:0000313" key="2">
    <source>
        <dbReference type="EMBL" id="MBF7114935.1"/>
    </source>
</evidence>
<dbReference type="InterPro" id="IPR025580">
    <property type="entry name" value="Gp46"/>
</dbReference>
<feature type="region of interest" description="Disordered" evidence="1">
    <location>
        <begin position="1"/>
        <end position="97"/>
    </location>
</feature>
<gene>
    <name evidence="2" type="ORF">ITQ90_05470</name>
</gene>
<protein>
    <submittedName>
        <fullName evidence="2">DUF4355 domain-containing protein</fullName>
    </submittedName>
</protein>
<evidence type="ECO:0000313" key="3">
    <source>
        <dbReference type="Proteomes" id="UP001194632"/>
    </source>
</evidence>
<feature type="compositionally biased region" description="Basic and acidic residues" evidence="1">
    <location>
        <begin position="29"/>
        <end position="97"/>
    </location>
</feature>
<dbReference type="Proteomes" id="UP001194632">
    <property type="component" value="Unassembled WGS sequence"/>
</dbReference>
<reference evidence="2" key="1">
    <citation type="submission" date="2020-11" db="EMBL/GenBank/DDBJ databases">
        <title>Antibiotic susceptibility profiles of Pediococcus pentosaceus from various origins and their implications for the safety assessment of strains with food-technology applications.</title>
        <authorList>
            <person name="Shani N."/>
            <person name="Oberhaensli S."/>
            <person name="Arias E."/>
        </authorList>
    </citation>
    <scope>NUCLEOTIDE SEQUENCE</scope>
    <source>
        <strain evidence="2">FAM 24207</strain>
    </source>
</reference>
<name>A0AB73HFQ6_PEDPE</name>
<proteinExistence type="predicted"/>
<accession>A0AB73HFQ6</accession>
<sequence length="192" mass="21408">MEKEKLMPMNLQFFAEPSSEPEPTPEPEPEGKPDAGKGEPEGGKTFTRDDIAKMISAEKDKWQKEHEADVEEAKNEAAKLAKMSAKEREDAENKKKLDDIAKREANLNRRELEVATKTELVNSDLPESFLDVVIGKDAESTKENIKKVKELFDKEVQSEVTNRLKTDLPKAGSAAGGDSITARIQQNLSKIK</sequence>
<organism evidence="2 3">
    <name type="scientific">Pediococcus pentosaceus</name>
    <dbReference type="NCBI Taxonomy" id="1255"/>
    <lineage>
        <taxon>Bacteria</taxon>
        <taxon>Bacillati</taxon>
        <taxon>Bacillota</taxon>
        <taxon>Bacilli</taxon>
        <taxon>Lactobacillales</taxon>
        <taxon>Lactobacillaceae</taxon>
        <taxon>Pediococcus</taxon>
    </lineage>
</organism>
<dbReference type="Pfam" id="PF14265">
    <property type="entry name" value="DUF4355"/>
    <property type="match status" value="1"/>
</dbReference>